<dbReference type="Proteomes" id="UP000469452">
    <property type="component" value="Unassembled WGS sequence"/>
</dbReference>
<comment type="similarity">
    <text evidence="1">Belongs to the diacylglycerol acyltransferase family.</text>
</comment>
<dbReference type="Pfam" id="PF03982">
    <property type="entry name" value="DAGAT"/>
    <property type="match status" value="1"/>
</dbReference>
<gene>
    <name evidence="4" type="ORF">AaE_008422</name>
</gene>
<sequence>MVAGAFSTFCASTGATLLWQFAVRHVDQGYFAHTLRQESELDPSKTYLFVAHPHGLLTISHHQQNSILTMGNISLY</sequence>
<dbReference type="EMBL" id="VJMI01014253">
    <property type="protein sequence ID" value="KAF0745165.1"/>
    <property type="molecule type" value="Genomic_DNA"/>
</dbReference>
<accession>A0A6A4ZUX8</accession>
<dbReference type="AlphaFoldDB" id="A0A6A4ZUX8"/>
<evidence type="ECO:0000256" key="1">
    <source>
        <dbReference type="ARBA" id="ARBA00005420"/>
    </source>
</evidence>
<keyword evidence="2" id="KW-0808">Transferase</keyword>
<keyword evidence="3" id="KW-0012">Acyltransferase</keyword>
<organism evidence="4 5">
    <name type="scientific">Aphanomyces astaci</name>
    <name type="common">Crayfish plague agent</name>
    <dbReference type="NCBI Taxonomy" id="112090"/>
    <lineage>
        <taxon>Eukaryota</taxon>
        <taxon>Sar</taxon>
        <taxon>Stramenopiles</taxon>
        <taxon>Oomycota</taxon>
        <taxon>Saprolegniomycetes</taxon>
        <taxon>Saprolegniales</taxon>
        <taxon>Verrucalvaceae</taxon>
        <taxon>Aphanomyces</taxon>
    </lineage>
</organism>
<proteinExistence type="inferred from homology"/>
<comment type="caution">
    <text evidence="4">The sequence shown here is derived from an EMBL/GenBank/DDBJ whole genome shotgun (WGS) entry which is preliminary data.</text>
</comment>
<dbReference type="InterPro" id="IPR007130">
    <property type="entry name" value="DAGAT"/>
</dbReference>
<evidence type="ECO:0000256" key="2">
    <source>
        <dbReference type="ARBA" id="ARBA00022679"/>
    </source>
</evidence>
<dbReference type="GO" id="GO:0008374">
    <property type="term" value="F:O-acyltransferase activity"/>
    <property type="evidence" value="ECO:0007669"/>
    <property type="project" value="InterPro"/>
</dbReference>
<reference evidence="4 5" key="1">
    <citation type="submission" date="2019-06" db="EMBL/GenBank/DDBJ databases">
        <title>Genomics analysis of Aphanomyces spp. identifies a new class of oomycete effector associated with host adaptation.</title>
        <authorList>
            <person name="Gaulin E."/>
        </authorList>
    </citation>
    <scope>NUCLEOTIDE SEQUENCE [LARGE SCALE GENOMIC DNA]</scope>
    <source>
        <strain evidence="4 5">E</strain>
    </source>
</reference>
<name>A0A6A4ZUX8_APHAT</name>
<protein>
    <submittedName>
        <fullName evidence="4">Uncharacterized protein</fullName>
    </submittedName>
</protein>
<evidence type="ECO:0000313" key="5">
    <source>
        <dbReference type="Proteomes" id="UP000469452"/>
    </source>
</evidence>
<evidence type="ECO:0000256" key="3">
    <source>
        <dbReference type="ARBA" id="ARBA00023315"/>
    </source>
</evidence>
<evidence type="ECO:0000313" key="4">
    <source>
        <dbReference type="EMBL" id="KAF0745165.1"/>
    </source>
</evidence>